<gene>
    <name evidence="2" type="ORF">K458DRAFT_471449</name>
</gene>
<dbReference type="Proteomes" id="UP000799291">
    <property type="component" value="Unassembled WGS sequence"/>
</dbReference>
<keyword evidence="3" id="KW-1185">Reference proteome</keyword>
<feature type="compositionally biased region" description="Basic residues" evidence="1">
    <location>
        <begin position="250"/>
        <end position="262"/>
    </location>
</feature>
<feature type="compositionally biased region" description="Basic and acidic residues" evidence="1">
    <location>
        <begin position="227"/>
        <end position="242"/>
    </location>
</feature>
<dbReference type="EMBL" id="MU005577">
    <property type="protein sequence ID" value="KAF2686050.1"/>
    <property type="molecule type" value="Genomic_DNA"/>
</dbReference>
<dbReference type="OrthoDB" id="3779456at2759"/>
<sequence>MAPSDPHSPVHAEYVPDIRELTLSQRCALLDGPSIRIFDDTVFAMELPRTLFLTASIQPRLIDGHGCVRLPPSTGLEPIMSVCCWLLTLCSSPLPLDIRPKKDMTAHLLIVRAGRLLETGKYVEHIHKHYWWKLYNKPFAAADVESNLKIAMGPEDCYLRLVSERLAAYRREGLAIDNERMEMWIQRNPMLKACINKADTKYSLNMQIKKEKVERAKRREAREACERKLAEDEIKAEEEAMHKMQPSMRGGRRSVGSRRRSD</sequence>
<feature type="region of interest" description="Disordered" evidence="1">
    <location>
        <begin position="227"/>
        <end position="262"/>
    </location>
</feature>
<evidence type="ECO:0000256" key="1">
    <source>
        <dbReference type="SAM" id="MobiDB-lite"/>
    </source>
</evidence>
<name>A0A6G1J761_9PLEO</name>
<dbReference type="AlphaFoldDB" id="A0A6G1J761"/>
<accession>A0A6G1J761</accession>
<proteinExistence type="predicted"/>
<evidence type="ECO:0000313" key="3">
    <source>
        <dbReference type="Proteomes" id="UP000799291"/>
    </source>
</evidence>
<reference evidence="2" key="1">
    <citation type="journal article" date="2020" name="Stud. Mycol.">
        <title>101 Dothideomycetes genomes: a test case for predicting lifestyles and emergence of pathogens.</title>
        <authorList>
            <person name="Haridas S."/>
            <person name="Albert R."/>
            <person name="Binder M."/>
            <person name="Bloem J."/>
            <person name="Labutti K."/>
            <person name="Salamov A."/>
            <person name="Andreopoulos B."/>
            <person name="Baker S."/>
            <person name="Barry K."/>
            <person name="Bills G."/>
            <person name="Bluhm B."/>
            <person name="Cannon C."/>
            <person name="Castanera R."/>
            <person name="Culley D."/>
            <person name="Daum C."/>
            <person name="Ezra D."/>
            <person name="Gonzalez J."/>
            <person name="Henrissat B."/>
            <person name="Kuo A."/>
            <person name="Liang C."/>
            <person name="Lipzen A."/>
            <person name="Lutzoni F."/>
            <person name="Magnuson J."/>
            <person name="Mondo S."/>
            <person name="Nolan M."/>
            <person name="Ohm R."/>
            <person name="Pangilinan J."/>
            <person name="Park H.-J."/>
            <person name="Ramirez L."/>
            <person name="Alfaro M."/>
            <person name="Sun H."/>
            <person name="Tritt A."/>
            <person name="Yoshinaga Y."/>
            <person name="Zwiers L.-H."/>
            <person name="Turgeon B."/>
            <person name="Goodwin S."/>
            <person name="Spatafora J."/>
            <person name="Crous P."/>
            <person name="Grigoriev I."/>
        </authorList>
    </citation>
    <scope>NUCLEOTIDE SEQUENCE</scope>
    <source>
        <strain evidence="2">CBS 122367</strain>
    </source>
</reference>
<evidence type="ECO:0000313" key="2">
    <source>
        <dbReference type="EMBL" id="KAF2686050.1"/>
    </source>
</evidence>
<protein>
    <submittedName>
        <fullName evidence="2">Uncharacterized protein</fullName>
    </submittedName>
</protein>
<organism evidence="2 3">
    <name type="scientific">Lentithecium fluviatile CBS 122367</name>
    <dbReference type="NCBI Taxonomy" id="1168545"/>
    <lineage>
        <taxon>Eukaryota</taxon>
        <taxon>Fungi</taxon>
        <taxon>Dikarya</taxon>
        <taxon>Ascomycota</taxon>
        <taxon>Pezizomycotina</taxon>
        <taxon>Dothideomycetes</taxon>
        <taxon>Pleosporomycetidae</taxon>
        <taxon>Pleosporales</taxon>
        <taxon>Massarineae</taxon>
        <taxon>Lentitheciaceae</taxon>
        <taxon>Lentithecium</taxon>
    </lineage>
</organism>